<dbReference type="PANTHER" id="PTHR42865:SF7">
    <property type="entry name" value="PROTON_GLUTAMATE-ASPARTATE SYMPORTER"/>
    <property type="match status" value="1"/>
</dbReference>
<evidence type="ECO:0000313" key="9">
    <source>
        <dbReference type="Proteomes" id="UP001162060"/>
    </source>
</evidence>
<feature type="transmembrane region" description="Helical" evidence="7">
    <location>
        <begin position="486"/>
        <end position="505"/>
    </location>
</feature>
<reference evidence="8" key="1">
    <citation type="submission" date="2024-01" db="EMBL/GenBank/DDBJ databases">
        <authorList>
            <person name="Webb A."/>
        </authorList>
    </citation>
    <scope>NUCLEOTIDE SEQUENCE</scope>
    <source>
        <strain evidence="8">Pm1</strain>
    </source>
</reference>
<evidence type="ECO:0000256" key="7">
    <source>
        <dbReference type="RuleBase" id="RU361216"/>
    </source>
</evidence>
<feature type="transmembrane region" description="Helical" evidence="7">
    <location>
        <begin position="415"/>
        <end position="442"/>
    </location>
</feature>
<evidence type="ECO:0000256" key="2">
    <source>
        <dbReference type="ARBA" id="ARBA00022448"/>
    </source>
</evidence>
<gene>
    <name evidence="8" type="ORF">PM001_LOCUS16609</name>
</gene>
<comment type="subcellular location">
    <subcellularLocation>
        <location evidence="1">Cell membrane</location>
        <topology evidence="1">Multi-pass membrane protein</topology>
    </subcellularLocation>
    <subcellularLocation>
        <location evidence="7">Membrane</location>
        <topology evidence="7">Multi-pass membrane protein</topology>
    </subcellularLocation>
</comment>
<keyword evidence="2 7" id="KW-0813">Transport</keyword>
<keyword evidence="4 7" id="KW-0812">Transmembrane</keyword>
<keyword evidence="6 7" id="KW-0472">Membrane</keyword>
<dbReference type="Gene3D" id="1.10.3860.10">
    <property type="entry name" value="Sodium:dicarboxylate symporter"/>
    <property type="match status" value="1"/>
</dbReference>
<dbReference type="InterPro" id="IPR001991">
    <property type="entry name" value="Na-dicarboxylate_symporter"/>
</dbReference>
<keyword evidence="7" id="KW-0769">Symport</keyword>
<evidence type="ECO:0000256" key="4">
    <source>
        <dbReference type="ARBA" id="ARBA00022692"/>
    </source>
</evidence>
<dbReference type="GO" id="GO:0005886">
    <property type="term" value="C:plasma membrane"/>
    <property type="evidence" value="ECO:0007669"/>
    <property type="project" value="UniProtKB-SubCell"/>
</dbReference>
<feature type="transmembrane region" description="Helical" evidence="7">
    <location>
        <begin position="73"/>
        <end position="95"/>
    </location>
</feature>
<accession>A0AAV1U9F5</accession>
<evidence type="ECO:0000256" key="3">
    <source>
        <dbReference type="ARBA" id="ARBA00022475"/>
    </source>
</evidence>
<organism evidence="8 9">
    <name type="scientific">Peronospora matthiolae</name>
    <dbReference type="NCBI Taxonomy" id="2874970"/>
    <lineage>
        <taxon>Eukaryota</taxon>
        <taxon>Sar</taxon>
        <taxon>Stramenopiles</taxon>
        <taxon>Oomycota</taxon>
        <taxon>Peronosporomycetes</taxon>
        <taxon>Peronosporales</taxon>
        <taxon>Peronosporaceae</taxon>
        <taxon>Peronospora</taxon>
    </lineage>
</organism>
<feature type="transmembrane region" description="Helical" evidence="7">
    <location>
        <begin position="146"/>
        <end position="168"/>
    </location>
</feature>
<evidence type="ECO:0000256" key="6">
    <source>
        <dbReference type="ARBA" id="ARBA00023136"/>
    </source>
</evidence>
<dbReference type="PANTHER" id="PTHR42865">
    <property type="entry name" value="PROTON/GLUTAMATE-ASPARTATE SYMPORTER"/>
    <property type="match status" value="1"/>
</dbReference>
<proteinExistence type="inferred from homology"/>
<feature type="transmembrane region" description="Helical" evidence="7">
    <location>
        <begin position="454"/>
        <end position="480"/>
    </location>
</feature>
<name>A0AAV1U9F5_9STRA</name>
<dbReference type="FunFam" id="1.10.3860.10:FF:000013">
    <property type="entry name" value="Amino acid transporter"/>
    <property type="match status" value="1"/>
</dbReference>
<comment type="similarity">
    <text evidence="7">Belongs to the dicarboxylate/amino acid:cation symporter (DAACS) (TC 2.A.23) family.</text>
</comment>
<keyword evidence="5 7" id="KW-1133">Transmembrane helix</keyword>
<dbReference type="InterPro" id="IPR036458">
    <property type="entry name" value="Na:dicarbo_symporter_sf"/>
</dbReference>
<dbReference type="Pfam" id="PF00375">
    <property type="entry name" value="SDF"/>
    <property type="match status" value="1"/>
</dbReference>
<feature type="transmembrane region" description="Helical" evidence="7">
    <location>
        <begin position="256"/>
        <end position="280"/>
    </location>
</feature>
<dbReference type="AlphaFoldDB" id="A0AAV1U9F5"/>
<feature type="transmembrane region" description="Helical" evidence="7">
    <location>
        <begin position="107"/>
        <end position="134"/>
    </location>
</feature>
<dbReference type="PRINTS" id="PR00173">
    <property type="entry name" value="EDTRNSPORT"/>
</dbReference>
<feature type="transmembrane region" description="Helical" evidence="7">
    <location>
        <begin position="340"/>
        <end position="363"/>
    </location>
</feature>
<evidence type="ECO:0000256" key="5">
    <source>
        <dbReference type="ARBA" id="ARBA00022989"/>
    </source>
</evidence>
<evidence type="ECO:0000256" key="1">
    <source>
        <dbReference type="ARBA" id="ARBA00004651"/>
    </source>
</evidence>
<dbReference type="Proteomes" id="UP001162060">
    <property type="component" value="Unassembled WGS sequence"/>
</dbReference>
<dbReference type="SUPFAM" id="SSF118215">
    <property type="entry name" value="Proton glutamate symport protein"/>
    <property type="match status" value="1"/>
</dbReference>
<comment type="caution">
    <text evidence="8">The sequence shown here is derived from an EMBL/GenBank/DDBJ whole genome shotgun (WGS) entry which is preliminary data.</text>
</comment>
<protein>
    <recommendedName>
        <fullName evidence="7">Amino acid transporter</fullName>
    </recommendedName>
</protein>
<dbReference type="EMBL" id="CAKLBY020000175">
    <property type="protein sequence ID" value="CAK7931459.1"/>
    <property type="molecule type" value="Genomic_DNA"/>
</dbReference>
<evidence type="ECO:0000313" key="8">
    <source>
        <dbReference type="EMBL" id="CAK7931459.1"/>
    </source>
</evidence>
<dbReference type="GO" id="GO:0015293">
    <property type="term" value="F:symporter activity"/>
    <property type="evidence" value="ECO:0007669"/>
    <property type="project" value="UniProtKB-UniRule"/>
</dbReference>
<sequence length="534" mass="57401">MNDSSSLCDSKSLYDSDSVSTLTPRSAVLQFDFRSRDRPRPPSRVIDEPLSSRKQELKDMITSLHDNRASVSIWQVGLATALGLMTGVMLIHYNICGAWADWLAMPGHLFIAALKCLVTPMVFCNVIVCIGELVEAGKAASIGRRMIFSFAAASITSSITGTLFAFAMSKLYRSSAVVPIKPAFASLSFQCADGKYLSYTIDGTIACSSMNGTTPNSLFVLKDVSGYLLMSGTECANLSVSEQIFTTLKGLVPNNIYHSFSGTSTLSVIVFAIVMGIALIKSVDREAGVNNYPLLVVTQANTVIHLLVNMVVKYTPIAVVSLIAGSIATYSSSLVLIKGIAFLVGTLIVALLSLTVGIFGLALFVTTRRNIFTHLWHMLPAQLFIFGSSCSIAALPITMRCLDDTKEVPLQISRLILPLGATSNLNGTALYMPLACVFLAKVGGYDALLTPSRFVLLAFVSTIASFGVAGVPHAGLVMVLTVWRTVFGVDVPVVFTILASTDWILDRLRSVVNMTNDTIIVRIIAAQQTEDTDV</sequence>
<keyword evidence="3" id="KW-1003">Cell membrane</keyword>
<feature type="transmembrane region" description="Helical" evidence="7">
    <location>
        <begin position="375"/>
        <end position="395"/>
    </location>
</feature>